<keyword evidence="1" id="KW-0812">Transmembrane</keyword>
<dbReference type="EMBL" id="CP003378">
    <property type="protein sequence ID" value="AFZ70038.1"/>
    <property type="molecule type" value="Genomic_DNA"/>
</dbReference>
<name>L0A842_CALLD</name>
<dbReference type="STRING" id="1056495.Calag_0257"/>
<keyword evidence="3" id="KW-1185">Reference proteome</keyword>
<gene>
    <name evidence="2" type="ordered locus">Calag_0257</name>
</gene>
<dbReference type="Proteomes" id="UP000010469">
    <property type="component" value="Chromosome"/>
</dbReference>
<sequence>MLKLLSVWSFEIAITIISVIFVYYIFKFYYSSSKSVKSQFLSRLKTFSGIFLAQTIFTTVSSIFLSMKYNEVVAIPMLIISLLELLGFIYLFRIVRE</sequence>
<dbReference type="GeneID" id="14211517"/>
<dbReference type="HOGENOM" id="CLU_2340004_0_0_2"/>
<evidence type="ECO:0000256" key="1">
    <source>
        <dbReference type="SAM" id="Phobius"/>
    </source>
</evidence>
<dbReference type="Pfam" id="PF26119">
    <property type="entry name" value="DUF8036"/>
    <property type="match status" value="1"/>
</dbReference>
<dbReference type="eggNOG" id="arCOG11240">
    <property type="taxonomic scope" value="Archaea"/>
</dbReference>
<protein>
    <submittedName>
        <fullName evidence="2">Uncharacterized protein</fullName>
    </submittedName>
</protein>
<proteinExistence type="predicted"/>
<organism evidence="2 3">
    <name type="scientific">Caldisphaera lagunensis (strain DSM 15908 / JCM 11604 / ANMR 0165 / IC-154)</name>
    <dbReference type="NCBI Taxonomy" id="1056495"/>
    <lineage>
        <taxon>Archaea</taxon>
        <taxon>Thermoproteota</taxon>
        <taxon>Thermoprotei</taxon>
        <taxon>Acidilobales</taxon>
        <taxon>Caldisphaeraceae</taxon>
        <taxon>Caldisphaera</taxon>
    </lineage>
</organism>
<reference evidence="3" key="1">
    <citation type="submission" date="2012-03" db="EMBL/GenBank/DDBJ databases">
        <title>Complete genome of Caldisphaera lagunensis DSM 15908.</title>
        <authorList>
            <person name="Lucas S."/>
            <person name="Copeland A."/>
            <person name="Lapidus A."/>
            <person name="Glavina del Rio T."/>
            <person name="Dalin E."/>
            <person name="Tice H."/>
            <person name="Bruce D."/>
            <person name="Goodwin L."/>
            <person name="Pitluck S."/>
            <person name="Peters L."/>
            <person name="Mikhailova N."/>
            <person name="Teshima H."/>
            <person name="Kyrpides N."/>
            <person name="Mavromatis K."/>
            <person name="Ivanova N."/>
            <person name="Brettin T."/>
            <person name="Detter J.C."/>
            <person name="Han C."/>
            <person name="Larimer F."/>
            <person name="Land M."/>
            <person name="Hauser L."/>
            <person name="Markowitz V."/>
            <person name="Cheng J.-F."/>
            <person name="Hugenholtz P."/>
            <person name="Woyke T."/>
            <person name="Wu D."/>
            <person name="Spring S."/>
            <person name="Schroeder M."/>
            <person name="Brambilla E."/>
            <person name="Klenk H.-P."/>
            <person name="Eisen J.A."/>
        </authorList>
    </citation>
    <scope>NUCLEOTIDE SEQUENCE [LARGE SCALE GENOMIC DNA]</scope>
    <source>
        <strain evidence="3">DSM 15908 / JCM 11604 / IC-154</strain>
    </source>
</reference>
<accession>L0A842</accession>
<dbReference type="KEGG" id="clg:Calag_0257"/>
<evidence type="ECO:0000313" key="3">
    <source>
        <dbReference type="Proteomes" id="UP000010469"/>
    </source>
</evidence>
<dbReference type="InterPro" id="IPR058349">
    <property type="entry name" value="DUF8036"/>
</dbReference>
<dbReference type="InParanoid" id="L0A842"/>
<feature type="transmembrane region" description="Helical" evidence="1">
    <location>
        <begin position="6"/>
        <end position="26"/>
    </location>
</feature>
<dbReference type="AlphaFoldDB" id="L0A842"/>
<feature type="transmembrane region" description="Helical" evidence="1">
    <location>
        <begin position="47"/>
        <end position="67"/>
    </location>
</feature>
<evidence type="ECO:0000313" key="2">
    <source>
        <dbReference type="EMBL" id="AFZ70038.1"/>
    </source>
</evidence>
<feature type="transmembrane region" description="Helical" evidence="1">
    <location>
        <begin position="73"/>
        <end position="92"/>
    </location>
</feature>
<keyword evidence="1" id="KW-1133">Transmembrane helix</keyword>
<dbReference type="RefSeq" id="WP_015231936.1">
    <property type="nucleotide sequence ID" value="NC_019791.1"/>
</dbReference>
<keyword evidence="1" id="KW-0472">Membrane</keyword>